<feature type="compositionally biased region" description="Basic and acidic residues" evidence="1">
    <location>
        <begin position="556"/>
        <end position="570"/>
    </location>
</feature>
<feature type="compositionally biased region" description="Low complexity" evidence="1">
    <location>
        <begin position="682"/>
        <end position="698"/>
    </location>
</feature>
<feature type="compositionally biased region" description="Low complexity" evidence="1">
    <location>
        <begin position="260"/>
        <end position="300"/>
    </location>
</feature>
<feature type="region of interest" description="Disordered" evidence="1">
    <location>
        <begin position="184"/>
        <end position="220"/>
    </location>
</feature>
<feature type="region of interest" description="Disordered" evidence="1">
    <location>
        <begin position="245"/>
        <end position="368"/>
    </location>
</feature>
<protein>
    <submittedName>
        <fullName evidence="2">Uncharacterized protein</fullName>
    </submittedName>
</protein>
<organism evidence="2 3">
    <name type="scientific">Aedes albopictus</name>
    <name type="common">Asian tiger mosquito</name>
    <name type="synonym">Stegomyia albopicta</name>
    <dbReference type="NCBI Taxonomy" id="7160"/>
    <lineage>
        <taxon>Eukaryota</taxon>
        <taxon>Metazoa</taxon>
        <taxon>Ecdysozoa</taxon>
        <taxon>Arthropoda</taxon>
        <taxon>Hexapoda</taxon>
        <taxon>Insecta</taxon>
        <taxon>Pterygota</taxon>
        <taxon>Neoptera</taxon>
        <taxon>Endopterygota</taxon>
        <taxon>Diptera</taxon>
        <taxon>Nematocera</taxon>
        <taxon>Culicoidea</taxon>
        <taxon>Culicidae</taxon>
        <taxon>Culicinae</taxon>
        <taxon>Aedini</taxon>
        <taxon>Aedes</taxon>
        <taxon>Stegomyia</taxon>
    </lineage>
</organism>
<feature type="region of interest" description="Disordered" evidence="1">
    <location>
        <begin position="83"/>
        <end position="130"/>
    </location>
</feature>
<name>A0ABM1YH32_AEDAL</name>
<evidence type="ECO:0000313" key="2">
    <source>
        <dbReference type="EnsemblMetazoa" id="AALFPA23_009081.P12452"/>
    </source>
</evidence>
<feature type="compositionally biased region" description="Low complexity" evidence="1">
    <location>
        <begin position="83"/>
        <end position="98"/>
    </location>
</feature>
<feature type="region of interest" description="Disordered" evidence="1">
    <location>
        <begin position="453"/>
        <end position="476"/>
    </location>
</feature>
<feature type="compositionally biased region" description="Polar residues" evidence="1">
    <location>
        <begin position="1"/>
        <end position="11"/>
    </location>
</feature>
<feature type="compositionally biased region" description="Low complexity" evidence="1">
    <location>
        <begin position="578"/>
        <end position="587"/>
    </location>
</feature>
<feature type="region of interest" description="Disordered" evidence="1">
    <location>
        <begin position="667"/>
        <end position="733"/>
    </location>
</feature>
<dbReference type="RefSeq" id="XP_062710403.1">
    <property type="nucleotide sequence ID" value="XM_062854419.1"/>
</dbReference>
<feature type="region of interest" description="Disordered" evidence="1">
    <location>
        <begin position="1"/>
        <end position="21"/>
    </location>
</feature>
<dbReference type="Proteomes" id="UP000069940">
    <property type="component" value="Unassembled WGS sequence"/>
</dbReference>
<evidence type="ECO:0000313" key="3">
    <source>
        <dbReference type="Proteomes" id="UP000069940"/>
    </source>
</evidence>
<evidence type="ECO:0000256" key="1">
    <source>
        <dbReference type="SAM" id="MobiDB-lite"/>
    </source>
</evidence>
<accession>A0ABM1YH32</accession>
<feature type="compositionally biased region" description="Basic and acidic residues" evidence="1">
    <location>
        <begin position="349"/>
        <end position="358"/>
    </location>
</feature>
<keyword evidence="3" id="KW-1185">Reference proteome</keyword>
<feature type="region of interest" description="Disordered" evidence="1">
    <location>
        <begin position="549"/>
        <end position="628"/>
    </location>
</feature>
<feature type="compositionally biased region" description="Low complexity" evidence="1">
    <location>
        <begin position="108"/>
        <end position="127"/>
    </location>
</feature>
<reference evidence="3" key="1">
    <citation type="journal article" date="2015" name="Proc. Natl. Acad. Sci. U.S.A.">
        <title>Genome sequence of the Asian Tiger mosquito, Aedes albopictus, reveals insights into its biology, genetics, and evolution.</title>
        <authorList>
            <person name="Chen X.G."/>
            <person name="Jiang X."/>
            <person name="Gu J."/>
            <person name="Xu M."/>
            <person name="Wu Y."/>
            <person name="Deng Y."/>
            <person name="Zhang C."/>
            <person name="Bonizzoni M."/>
            <person name="Dermauw W."/>
            <person name="Vontas J."/>
            <person name="Armbruster P."/>
            <person name="Huang X."/>
            <person name="Yang Y."/>
            <person name="Zhang H."/>
            <person name="He W."/>
            <person name="Peng H."/>
            <person name="Liu Y."/>
            <person name="Wu K."/>
            <person name="Chen J."/>
            <person name="Lirakis M."/>
            <person name="Topalis P."/>
            <person name="Van Leeuwen T."/>
            <person name="Hall A.B."/>
            <person name="Jiang X."/>
            <person name="Thorpe C."/>
            <person name="Mueller R.L."/>
            <person name="Sun C."/>
            <person name="Waterhouse R.M."/>
            <person name="Yan G."/>
            <person name="Tu Z.J."/>
            <person name="Fang X."/>
            <person name="James A.A."/>
        </authorList>
    </citation>
    <scope>NUCLEOTIDE SEQUENCE [LARGE SCALE GENOMIC DNA]</scope>
    <source>
        <strain evidence="3">Foshan</strain>
    </source>
</reference>
<reference evidence="2" key="2">
    <citation type="submission" date="2025-05" db="UniProtKB">
        <authorList>
            <consortium name="EnsemblMetazoa"/>
        </authorList>
    </citation>
    <scope>IDENTIFICATION</scope>
    <source>
        <strain evidence="2">Foshan</strain>
    </source>
</reference>
<sequence>MSTSRYLNWSRPSPGRHHHPLRKQVSCFESFSGGGRSLSVSNLAVSDQGAADFATFVTAAVIHRNRFQGYHTYHQAHSRSSGPVIISASGASGSDGPPRATPRRRPASAHTASSSRTSVLSGGSPSSAMARKLNGHESRKVLTKQLSLDHSNVVAAGGPPAGHAWTTMANHRTASVCGSNSSSVGVEDKCQGPPGKQCVSSGIKKRPPGAGVKNDSETNEHIKKALKQGNRDSRINIKIFLGESVQQDSSDTGHSDTECPNPNQSQQQQHQRNQQNHPHPQQQQQQQKQPNQQQQQQGNQKAEAENSQPEVESKPPKQPQPSSSSSSTGRDGRGSSLAQRRAQFHASRQHSEAAERRPPLVRAMSAPIRPIDTDSKFLQSKKKIRKKKVLRERDEINECDEDDFDEETLNKLNATNNNNGKNTFAAAVAGQQRSRSVLGGPCDIETLVSLLSSGGSDSEKEDTAPTDGVDSNTTSSTINYNNINFNSVLKSRAPMLKKAGKSVSFQETELKQSAGLNRDYYQPGHRKPPSLQPFANRIRRSQQLANTLNAFQKKKSLTEDTKSDDDKDTQSDDDTKDNTTTPNITTSRPIPPAHAAKTIPTTTEVQPPGDAGNTGTGTGNQDLVDGQTPKERECYRLFQKMSNMGLSVSYDTILRGMLTPTELRVLQKQKNKLQKQHESRQNSSETETNDSSDTSKSEASTTLSAFVGGGGELGVVNGPPTPVLVAEQTVAVE</sequence>
<dbReference type="GeneID" id="109409659"/>
<proteinExistence type="predicted"/>
<dbReference type="EnsemblMetazoa" id="AALFPA23_009081.R12452">
    <property type="protein sequence ID" value="AALFPA23_009081.P12452"/>
    <property type="gene ID" value="AALFPA23_009081"/>
</dbReference>